<keyword evidence="2" id="KW-0963">Cytoplasm</keyword>
<dbReference type="AlphaFoldDB" id="A0A2I8VIT7"/>
<dbReference type="OrthoDB" id="8015at2157"/>
<dbReference type="Proteomes" id="UP000236584">
    <property type="component" value="Chromosome"/>
</dbReference>
<dbReference type="PANTHER" id="PTHR23419:SF8">
    <property type="entry name" value="FI09726P"/>
    <property type="match status" value="1"/>
</dbReference>
<keyword evidence="4" id="KW-1185">Reference proteome</keyword>
<reference evidence="3 4" key="1">
    <citation type="submission" date="2018-01" db="EMBL/GenBank/DDBJ databases">
        <title>Complete genome sequence of Salinigranum rubrum GX10T, an extremely halophilic archaeon isolated from a marine solar saltern.</title>
        <authorList>
            <person name="Han S."/>
        </authorList>
    </citation>
    <scope>NUCLEOTIDE SEQUENCE [LARGE SCALE GENOMIC DNA]</scope>
    <source>
        <strain evidence="3 4">GX10</strain>
    </source>
</reference>
<dbReference type="Gene3D" id="3.30.70.120">
    <property type="match status" value="1"/>
</dbReference>
<dbReference type="GeneID" id="35592297"/>
<protein>
    <submittedName>
        <fullName evidence="3">Divalent-cation tolerance protein CutA</fullName>
    </submittedName>
</protein>
<dbReference type="Pfam" id="PF03091">
    <property type="entry name" value="CutA1"/>
    <property type="match status" value="1"/>
</dbReference>
<dbReference type="InterPro" id="IPR011322">
    <property type="entry name" value="N-reg_PII-like_a/b"/>
</dbReference>
<accession>A0A2I8VIT7</accession>
<dbReference type="GO" id="GO:0010038">
    <property type="term" value="P:response to metal ion"/>
    <property type="evidence" value="ECO:0007669"/>
    <property type="project" value="InterPro"/>
</dbReference>
<organism evidence="3 4">
    <name type="scientific">Salinigranum rubrum</name>
    <dbReference type="NCBI Taxonomy" id="755307"/>
    <lineage>
        <taxon>Archaea</taxon>
        <taxon>Methanobacteriati</taxon>
        <taxon>Methanobacteriota</taxon>
        <taxon>Stenosarchaea group</taxon>
        <taxon>Halobacteria</taxon>
        <taxon>Halobacteriales</taxon>
        <taxon>Haloferacaceae</taxon>
        <taxon>Salinigranum</taxon>
    </lineage>
</organism>
<dbReference type="InterPro" id="IPR004323">
    <property type="entry name" value="Ion_tolerance_CutA"/>
</dbReference>
<proteinExistence type="inferred from homology"/>
<dbReference type="GO" id="GO:0005507">
    <property type="term" value="F:copper ion binding"/>
    <property type="evidence" value="ECO:0007669"/>
    <property type="project" value="TreeGrafter"/>
</dbReference>
<name>A0A2I8VIT7_9EURY</name>
<dbReference type="EMBL" id="CP026309">
    <property type="protein sequence ID" value="AUV81830.1"/>
    <property type="molecule type" value="Genomic_DNA"/>
</dbReference>
<evidence type="ECO:0000256" key="2">
    <source>
        <dbReference type="ARBA" id="ARBA00022490"/>
    </source>
</evidence>
<sequence>MPTLYVTAPPEVAEDLARTLVEERLAACVNRVPCTSTYRWEGEVVEDSEEILLVKTTEERCDAAVARLVEEHPYDVPCIERFDVEYEDEFGAWVAESTDADDGPTDADAD</sequence>
<dbReference type="PANTHER" id="PTHR23419">
    <property type="entry name" value="DIVALENT CATION TOLERANCE CUTA-RELATED"/>
    <property type="match status" value="1"/>
</dbReference>
<dbReference type="SUPFAM" id="SSF54913">
    <property type="entry name" value="GlnB-like"/>
    <property type="match status" value="1"/>
</dbReference>
<evidence type="ECO:0000313" key="3">
    <source>
        <dbReference type="EMBL" id="AUV81830.1"/>
    </source>
</evidence>
<dbReference type="InterPro" id="IPR015867">
    <property type="entry name" value="N-reg_PII/ATP_PRibTrfase_C"/>
</dbReference>
<evidence type="ECO:0000256" key="1">
    <source>
        <dbReference type="ARBA" id="ARBA00010169"/>
    </source>
</evidence>
<evidence type="ECO:0000313" key="4">
    <source>
        <dbReference type="Proteomes" id="UP000236584"/>
    </source>
</evidence>
<gene>
    <name evidence="3" type="ORF">C2R22_09360</name>
</gene>
<comment type="similarity">
    <text evidence="1">Belongs to the CutA family.</text>
</comment>
<dbReference type="KEGG" id="srub:C2R22_09360"/>
<dbReference type="RefSeq" id="WP_103425519.1">
    <property type="nucleotide sequence ID" value="NZ_CP026309.1"/>
</dbReference>